<organism evidence="2 3">
    <name type="scientific">Fraxinus pennsylvanica</name>
    <dbReference type="NCBI Taxonomy" id="56036"/>
    <lineage>
        <taxon>Eukaryota</taxon>
        <taxon>Viridiplantae</taxon>
        <taxon>Streptophyta</taxon>
        <taxon>Embryophyta</taxon>
        <taxon>Tracheophyta</taxon>
        <taxon>Spermatophyta</taxon>
        <taxon>Magnoliopsida</taxon>
        <taxon>eudicotyledons</taxon>
        <taxon>Gunneridae</taxon>
        <taxon>Pentapetalae</taxon>
        <taxon>asterids</taxon>
        <taxon>lamiids</taxon>
        <taxon>Lamiales</taxon>
        <taxon>Oleaceae</taxon>
        <taxon>Oleeae</taxon>
        <taxon>Fraxinus</taxon>
    </lineage>
</organism>
<feature type="region of interest" description="Disordered" evidence="1">
    <location>
        <begin position="447"/>
        <end position="483"/>
    </location>
</feature>
<reference evidence="2" key="1">
    <citation type="submission" date="2023-05" db="EMBL/GenBank/DDBJ databases">
        <authorList>
            <person name="Huff M."/>
        </authorList>
    </citation>
    <scope>NUCLEOTIDE SEQUENCE</scope>
</reference>
<keyword evidence="3" id="KW-1185">Reference proteome</keyword>
<dbReference type="PANTHER" id="PTHR34112">
    <property type="entry name" value="C-JUN-AMINO-TERMINAL KINASE-INTERACTING PROTEIN"/>
    <property type="match status" value="1"/>
</dbReference>
<evidence type="ECO:0000313" key="3">
    <source>
        <dbReference type="Proteomes" id="UP000834106"/>
    </source>
</evidence>
<feature type="region of interest" description="Disordered" evidence="1">
    <location>
        <begin position="270"/>
        <end position="289"/>
    </location>
</feature>
<accession>A0AAD2DY87</accession>
<feature type="region of interest" description="Disordered" evidence="1">
    <location>
        <begin position="1"/>
        <end position="149"/>
    </location>
</feature>
<dbReference type="AlphaFoldDB" id="A0AAD2DY87"/>
<dbReference type="Proteomes" id="UP000834106">
    <property type="component" value="Chromosome 10"/>
</dbReference>
<gene>
    <name evidence="2" type="ORF">FPE_LOCUS17047</name>
</gene>
<feature type="compositionally biased region" description="Low complexity" evidence="1">
    <location>
        <begin position="61"/>
        <end position="84"/>
    </location>
</feature>
<evidence type="ECO:0000256" key="1">
    <source>
        <dbReference type="SAM" id="MobiDB-lite"/>
    </source>
</evidence>
<feature type="compositionally biased region" description="Low complexity" evidence="1">
    <location>
        <begin position="273"/>
        <end position="285"/>
    </location>
</feature>
<feature type="compositionally biased region" description="Low complexity" evidence="1">
    <location>
        <begin position="15"/>
        <end position="28"/>
    </location>
</feature>
<feature type="compositionally biased region" description="Basic and acidic residues" evidence="1">
    <location>
        <begin position="85"/>
        <end position="115"/>
    </location>
</feature>
<feature type="compositionally biased region" description="Polar residues" evidence="1">
    <location>
        <begin position="447"/>
        <end position="458"/>
    </location>
</feature>
<feature type="region of interest" description="Disordered" evidence="1">
    <location>
        <begin position="396"/>
        <end position="415"/>
    </location>
</feature>
<proteinExistence type="predicted"/>
<dbReference type="PANTHER" id="PTHR34112:SF13">
    <property type="entry name" value="OS04G0448200 PROTEIN"/>
    <property type="match status" value="1"/>
</dbReference>
<sequence>MERSEPTLVPEWLKNGGSLNGGSTTSHSVGHAASNLARNKSFVHSNGHDSRQSSGSDRTTSSYFQRSSSSNGSGRLSSYSSFGRNQRERDRDRDVYDSRDKEKPLSGDHKHRDFSDVFGNILPSKFERDKLSRSQSMSSGKRGETWPKKVITDLSSASRNNNGLLNEGSPVGIANKSAFERDFPSLRAEERPATPEVGRVPSPVLSTAIQSLPIPSSTVIGGEKWTSALAEVPVLVGSDGIGISSLHQSTSSKSSSSTFGTSSDLNMAETVAQSSTHTQITTQSSGTPRHEDLAIKQSRQLIPVTPSKPKTLVLNSSNKQKTKVGKLHTLASSLPVSHSPSGVPEESDFSKTSNVGKLHVLKPVRERNGVSPYAKDNLSATSGSKILNPTLVASASGSAVTRGPPQNPFHAGANRKPVLTVLEKKSTSQAQSRNEFFNLVRKKSLVNSSPVPDSSLANPSAAHDPSIANSSKVPDHDSLASPSVSDKLGELQEVVASNTQAGHTLSSVSLSEGHLSVERGDLTCDSDTCNRQKYVNNGNENFSMDSAFPEEEEVALLRSMGWEENADEGGLTEEEISAFHRDMATKYIYPRPSLNILGVQSKFLLPLDSQIGTGDGISSGLSLSDTNLES</sequence>
<evidence type="ECO:0000313" key="2">
    <source>
        <dbReference type="EMBL" id="CAI9769243.1"/>
    </source>
</evidence>
<name>A0AAD2DY87_9LAMI</name>
<dbReference type="EMBL" id="OU503045">
    <property type="protein sequence ID" value="CAI9769243.1"/>
    <property type="molecule type" value="Genomic_DNA"/>
</dbReference>
<protein>
    <submittedName>
        <fullName evidence="2">Uncharacterized protein</fullName>
    </submittedName>
</protein>